<evidence type="ECO:0000256" key="1">
    <source>
        <dbReference type="SAM" id="Phobius"/>
    </source>
</evidence>
<sequence length="101" mass="11545">MPVLVVLIVITFSFYLYFKIKYVRTQKPAEKKWTATKSSMALGLFVVLFGINQLFLYSGTVTYIVAGVFILLGGINIWAGYKSYKHYLPFVVQEAEDGYKK</sequence>
<accession>A0A2N5M9X8</accession>
<dbReference type="InterPro" id="IPR025618">
    <property type="entry name" value="YtpI"/>
</dbReference>
<feature type="transmembrane region" description="Helical" evidence="1">
    <location>
        <begin position="35"/>
        <end position="55"/>
    </location>
</feature>
<gene>
    <name evidence="2" type="ORF">CUU66_03740</name>
</gene>
<evidence type="ECO:0008006" key="4">
    <source>
        <dbReference type="Google" id="ProtNLM"/>
    </source>
</evidence>
<dbReference type="Proteomes" id="UP000234748">
    <property type="component" value="Unassembled WGS sequence"/>
</dbReference>
<dbReference type="OrthoDB" id="2453019at2"/>
<name>A0A2N5M9X8_9BACI</name>
<feature type="transmembrane region" description="Helical" evidence="1">
    <location>
        <begin position="61"/>
        <end position="81"/>
    </location>
</feature>
<evidence type="ECO:0000313" key="2">
    <source>
        <dbReference type="EMBL" id="PLT31168.1"/>
    </source>
</evidence>
<keyword evidence="1" id="KW-1133">Transmembrane helix</keyword>
<proteinExistence type="predicted"/>
<keyword evidence="1" id="KW-0812">Transmembrane</keyword>
<dbReference type="EMBL" id="PGUY01000011">
    <property type="protein sequence ID" value="PLT31168.1"/>
    <property type="molecule type" value="Genomic_DNA"/>
</dbReference>
<dbReference type="Pfam" id="PF14007">
    <property type="entry name" value="YtpI"/>
    <property type="match status" value="1"/>
</dbReference>
<reference evidence="2 3" key="1">
    <citation type="submission" date="2017-11" db="EMBL/GenBank/DDBJ databases">
        <title>Comparitive Functional Genomics of Dry Heat Resistant strains isolated from the Viking Spacecraft.</title>
        <authorList>
            <person name="Seuylemezian A."/>
            <person name="Cooper K."/>
            <person name="Vaishampayan P."/>
        </authorList>
    </citation>
    <scope>NUCLEOTIDE SEQUENCE [LARGE SCALE GENOMIC DNA]</scope>
    <source>
        <strain evidence="2 3">V1-29</strain>
    </source>
</reference>
<keyword evidence="1" id="KW-0472">Membrane</keyword>
<evidence type="ECO:0000313" key="3">
    <source>
        <dbReference type="Proteomes" id="UP000234748"/>
    </source>
</evidence>
<protein>
    <recommendedName>
        <fullName evidence="4">YtpI-like protein</fullName>
    </recommendedName>
</protein>
<feature type="transmembrane region" description="Helical" evidence="1">
    <location>
        <begin position="6"/>
        <end position="23"/>
    </location>
</feature>
<dbReference type="RefSeq" id="WP_101640338.1">
    <property type="nucleotide sequence ID" value="NZ_PGUY01000011.1"/>
</dbReference>
<organism evidence="2 3">
    <name type="scientific">Peribacillus deserti</name>
    <dbReference type="NCBI Taxonomy" id="673318"/>
    <lineage>
        <taxon>Bacteria</taxon>
        <taxon>Bacillati</taxon>
        <taxon>Bacillota</taxon>
        <taxon>Bacilli</taxon>
        <taxon>Bacillales</taxon>
        <taxon>Bacillaceae</taxon>
        <taxon>Peribacillus</taxon>
    </lineage>
</organism>
<comment type="caution">
    <text evidence="2">The sequence shown here is derived from an EMBL/GenBank/DDBJ whole genome shotgun (WGS) entry which is preliminary data.</text>
</comment>
<dbReference type="AlphaFoldDB" id="A0A2N5M9X8"/>
<keyword evidence="3" id="KW-1185">Reference proteome</keyword>